<dbReference type="Proteomes" id="UP000078582">
    <property type="component" value="Chromosome"/>
</dbReference>
<dbReference type="InterPro" id="IPR023016">
    <property type="entry name" value="HisA/PriA"/>
</dbReference>
<protein>
    <recommendedName>
        <fullName evidence="6 12">1-(5-phosphoribosyl)-5-[(5-phosphoribosylamino)methylideneamino] imidazole-4-carboxamide isomerase</fullName>
        <ecNumber evidence="5 12">5.3.1.16</ecNumber>
    </recommendedName>
    <alternativeName>
        <fullName evidence="11 12">Phosphoribosylformimino-5-aminoimidazole carboxamide ribotide isomerase</fullName>
    </alternativeName>
</protein>
<dbReference type="UniPathway" id="UPA00031">
    <property type="reaction ID" value="UER00009"/>
</dbReference>
<keyword evidence="7 12" id="KW-0963">Cytoplasm</keyword>
<evidence type="ECO:0000256" key="9">
    <source>
        <dbReference type="ARBA" id="ARBA00023102"/>
    </source>
</evidence>
<sequence>MNVFPAIDLQAGHSVRLYQGQFDQQTLINADPVAQAKQIEAANLTNLHLVDLDGAKDGLPVNQAVIQKIRKQTRLFIEVGGGIRNLQQIERYLDLGIDRVIIGSAALNNPELVAQAVRKFGAAKIVVGLDGKNGQVATDGWLKQSKTSISAALAAMLAVGVQTFIVTDIQRDGTMSGPNVSLLAQLQQQYPAAVIVASGGIRDLADLKQLAKNKVQSSIIGKALYEGTVTLAELAEVE</sequence>
<dbReference type="PANTHER" id="PTHR43090">
    <property type="entry name" value="1-(5-PHOSPHORIBOSYL)-5-[(5-PHOSPHORIBOSYLAMINO)METHYLIDENEAMINO] IMIDAZOLE-4-CARBOXAMIDE ISOMERASE"/>
    <property type="match status" value="1"/>
</dbReference>
<dbReference type="EC" id="5.3.1.16" evidence="5 12"/>
<comment type="subcellular location">
    <subcellularLocation>
        <location evidence="2 12 14">Cytoplasm</location>
    </subcellularLocation>
</comment>
<organism evidence="15 16">
    <name type="scientific">Loigolactobacillus backii</name>
    <dbReference type="NCBI Taxonomy" id="375175"/>
    <lineage>
        <taxon>Bacteria</taxon>
        <taxon>Bacillati</taxon>
        <taxon>Bacillota</taxon>
        <taxon>Bacilli</taxon>
        <taxon>Lactobacillales</taxon>
        <taxon>Lactobacillaceae</taxon>
        <taxon>Loigolactobacillus</taxon>
    </lineage>
</organism>
<evidence type="ECO:0000256" key="4">
    <source>
        <dbReference type="ARBA" id="ARBA00009667"/>
    </source>
</evidence>
<evidence type="ECO:0000313" key="16">
    <source>
        <dbReference type="Proteomes" id="UP000078582"/>
    </source>
</evidence>
<dbReference type="GO" id="GO:0005737">
    <property type="term" value="C:cytoplasm"/>
    <property type="evidence" value="ECO:0007669"/>
    <property type="project" value="UniProtKB-SubCell"/>
</dbReference>
<proteinExistence type="inferred from homology"/>
<dbReference type="Gene3D" id="3.20.20.70">
    <property type="entry name" value="Aldolase class I"/>
    <property type="match status" value="1"/>
</dbReference>
<accession>A0A192H036</accession>
<evidence type="ECO:0000256" key="3">
    <source>
        <dbReference type="ARBA" id="ARBA00005133"/>
    </source>
</evidence>
<dbReference type="GO" id="GO:0000105">
    <property type="term" value="P:L-histidine biosynthetic process"/>
    <property type="evidence" value="ECO:0007669"/>
    <property type="project" value="UniProtKB-UniRule"/>
</dbReference>
<evidence type="ECO:0000256" key="12">
    <source>
        <dbReference type="HAMAP-Rule" id="MF_01014"/>
    </source>
</evidence>
<dbReference type="CDD" id="cd04732">
    <property type="entry name" value="HisA"/>
    <property type="match status" value="1"/>
</dbReference>
<dbReference type="RefSeq" id="WP_068226094.1">
    <property type="nucleotide sequence ID" value="NZ_CP014623.1"/>
</dbReference>
<dbReference type="GO" id="GO:0000162">
    <property type="term" value="P:L-tryptophan biosynthetic process"/>
    <property type="evidence" value="ECO:0007669"/>
    <property type="project" value="TreeGrafter"/>
</dbReference>
<dbReference type="NCBIfam" id="TIGR00007">
    <property type="entry name" value="1-(5-phosphoribosyl)-5-[(5-phosphoribosylamino)methylideneamino]imidazole-4-carboxamide isomerase"/>
    <property type="match status" value="1"/>
</dbReference>
<evidence type="ECO:0000256" key="10">
    <source>
        <dbReference type="ARBA" id="ARBA00023235"/>
    </source>
</evidence>
<evidence type="ECO:0000256" key="2">
    <source>
        <dbReference type="ARBA" id="ARBA00004496"/>
    </source>
</evidence>
<feature type="active site" description="Proton acceptor" evidence="12">
    <location>
        <position position="8"/>
    </location>
</feature>
<reference evidence="15 16" key="1">
    <citation type="submission" date="2016-03" db="EMBL/GenBank/DDBJ databases">
        <title>Pediococcus and Lactobacillus from brewery environment - whole genome sequencing and assembly.</title>
        <authorList>
            <person name="Behr J."/>
            <person name="Geissler A.J."/>
            <person name="Vogel R.F."/>
        </authorList>
    </citation>
    <scope>NUCLEOTIDE SEQUENCE [LARGE SCALE GENOMIC DNA]</scope>
    <source>
        <strain evidence="15 16">TMW 1.1989</strain>
    </source>
</reference>
<dbReference type="HAMAP" id="MF_01014">
    <property type="entry name" value="HisA"/>
    <property type="match status" value="1"/>
</dbReference>
<dbReference type="GeneID" id="42981011"/>
<feature type="active site" description="Proton donor" evidence="12">
    <location>
        <position position="130"/>
    </location>
</feature>
<keyword evidence="9 12" id="KW-0368">Histidine biosynthesis</keyword>
<keyword evidence="10 12" id="KW-0413">Isomerase</keyword>
<evidence type="ECO:0000256" key="8">
    <source>
        <dbReference type="ARBA" id="ARBA00022605"/>
    </source>
</evidence>
<dbReference type="InterPro" id="IPR011060">
    <property type="entry name" value="RibuloseP-bd_barrel"/>
</dbReference>
<dbReference type="STRING" id="375175.AYR53_02015"/>
<dbReference type="InterPro" id="IPR006063">
    <property type="entry name" value="HisA_bact_arch"/>
</dbReference>
<dbReference type="FunFam" id="3.20.20.70:FF:000009">
    <property type="entry name" value="1-(5-phosphoribosyl)-5-[(5-phosphoribosylamino)methylideneamino] imidazole-4-carboxamide isomerase"/>
    <property type="match status" value="1"/>
</dbReference>
<dbReference type="GO" id="GO:0003949">
    <property type="term" value="F:1-(5-phosphoribosyl)-5-[(5-phosphoribosylamino)methylideneamino]imidazole-4-carboxamide isomerase activity"/>
    <property type="evidence" value="ECO:0007669"/>
    <property type="project" value="UniProtKB-UniRule"/>
</dbReference>
<comment type="similarity">
    <text evidence="4 12 13">Belongs to the HisA/HisF family.</text>
</comment>
<dbReference type="EMBL" id="CP014873">
    <property type="protein sequence ID" value="ANK61643.1"/>
    <property type="molecule type" value="Genomic_DNA"/>
</dbReference>
<keyword evidence="8 12" id="KW-0028">Amino-acid biosynthesis</keyword>
<comment type="pathway">
    <text evidence="3 12 14">Amino-acid biosynthesis; L-histidine biosynthesis; L-histidine from 5-phospho-alpha-D-ribose 1-diphosphate: step 4/9.</text>
</comment>
<dbReference type="SUPFAM" id="SSF51366">
    <property type="entry name" value="Ribulose-phoshate binding barrel"/>
    <property type="match status" value="1"/>
</dbReference>
<dbReference type="AlphaFoldDB" id="A0A192H036"/>
<dbReference type="OrthoDB" id="9807749at2"/>
<dbReference type="Pfam" id="PF00977">
    <property type="entry name" value="His_biosynth"/>
    <property type="match status" value="1"/>
</dbReference>
<evidence type="ECO:0000256" key="14">
    <source>
        <dbReference type="RuleBase" id="RU003658"/>
    </source>
</evidence>
<evidence type="ECO:0000256" key="6">
    <source>
        <dbReference type="ARBA" id="ARBA00018464"/>
    </source>
</evidence>
<keyword evidence="16" id="KW-1185">Reference proteome</keyword>
<evidence type="ECO:0000256" key="11">
    <source>
        <dbReference type="ARBA" id="ARBA00030547"/>
    </source>
</evidence>
<dbReference type="InterPro" id="IPR013785">
    <property type="entry name" value="Aldolase_TIM"/>
</dbReference>
<dbReference type="InterPro" id="IPR044524">
    <property type="entry name" value="Isoase_HisA-like"/>
</dbReference>
<evidence type="ECO:0000313" key="15">
    <source>
        <dbReference type="EMBL" id="ANK61643.1"/>
    </source>
</evidence>
<dbReference type="PANTHER" id="PTHR43090:SF2">
    <property type="entry name" value="1-(5-PHOSPHORIBOSYL)-5-[(5-PHOSPHORIBOSYLAMINO)METHYLIDENEAMINO] IMIDAZOLE-4-CARBOXAMIDE ISOMERASE"/>
    <property type="match status" value="1"/>
</dbReference>
<dbReference type="KEGG" id="lbt:AYR52_11300"/>
<dbReference type="InterPro" id="IPR006062">
    <property type="entry name" value="His_biosynth"/>
</dbReference>
<comment type="catalytic activity">
    <reaction evidence="1 12 14">
        <text>1-(5-phospho-beta-D-ribosyl)-5-[(5-phospho-beta-D-ribosylamino)methylideneamino]imidazole-4-carboxamide = 5-[(5-phospho-1-deoxy-D-ribulos-1-ylimino)methylamino]-1-(5-phospho-beta-D-ribosyl)imidazole-4-carboxamide</text>
        <dbReference type="Rhea" id="RHEA:15469"/>
        <dbReference type="ChEBI" id="CHEBI:58435"/>
        <dbReference type="ChEBI" id="CHEBI:58525"/>
        <dbReference type="EC" id="5.3.1.16"/>
    </reaction>
</comment>
<evidence type="ECO:0000256" key="7">
    <source>
        <dbReference type="ARBA" id="ARBA00022490"/>
    </source>
</evidence>
<evidence type="ECO:0000256" key="13">
    <source>
        <dbReference type="RuleBase" id="RU003657"/>
    </source>
</evidence>
<name>A0A192H036_9LACO</name>
<evidence type="ECO:0000256" key="1">
    <source>
        <dbReference type="ARBA" id="ARBA00000901"/>
    </source>
</evidence>
<evidence type="ECO:0000256" key="5">
    <source>
        <dbReference type="ARBA" id="ARBA00012550"/>
    </source>
</evidence>
<gene>
    <name evidence="12" type="primary">hisA</name>
    <name evidence="15" type="ORF">AYR53_02015</name>
</gene>